<dbReference type="InterPro" id="IPR001610">
    <property type="entry name" value="PAC"/>
</dbReference>
<dbReference type="InterPro" id="IPR000700">
    <property type="entry name" value="PAS-assoc_C"/>
</dbReference>
<dbReference type="NCBIfam" id="TIGR00254">
    <property type="entry name" value="GGDEF"/>
    <property type="match status" value="1"/>
</dbReference>
<dbReference type="PROSITE" id="PS50113">
    <property type="entry name" value="PAC"/>
    <property type="match status" value="1"/>
</dbReference>
<feature type="domain" description="EAL" evidence="7">
    <location>
        <begin position="970"/>
        <end position="1221"/>
    </location>
</feature>
<protein>
    <submittedName>
        <fullName evidence="9">EAL domain-containing protein</fullName>
    </submittedName>
</protein>
<dbReference type="PANTHER" id="PTHR44757">
    <property type="entry name" value="DIGUANYLATE CYCLASE DGCP"/>
    <property type="match status" value="1"/>
</dbReference>
<dbReference type="AlphaFoldDB" id="A0A4Q5N060"/>
<dbReference type="InterPro" id="IPR028082">
    <property type="entry name" value="Peripla_BP_I"/>
</dbReference>
<evidence type="ECO:0000256" key="1">
    <source>
        <dbReference type="ARBA" id="ARBA00023015"/>
    </source>
</evidence>
<dbReference type="FunFam" id="3.30.70.270:FF:000001">
    <property type="entry name" value="Diguanylate cyclase domain protein"/>
    <property type="match status" value="1"/>
</dbReference>
<keyword evidence="10" id="KW-1185">Reference proteome</keyword>
<dbReference type="InterPro" id="IPR043128">
    <property type="entry name" value="Rev_trsase/Diguanyl_cyclase"/>
</dbReference>
<dbReference type="InterPro" id="IPR052155">
    <property type="entry name" value="Biofilm_reg_signaling"/>
</dbReference>
<evidence type="ECO:0000259" key="6">
    <source>
        <dbReference type="PROSITE" id="PS50113"/>
    </source>
</evidence>
<dbReference type="InterPro" id="IPR013655">
    <property type="entry name" value="PAS_fold_3"/>
</dbReference>
<keyword evidence="3" id="KW-0804">Transcription</keyword>
<feature type="domain" description="PAC" evidence="6">
    <location>
        <begin position="745"/>
        <end position="797"/>
    </location>
</feature>
<feature type="region of interest" description="Disordered" evidence="4">
    <location>
        <begin position="379"/>
        <end position="412"/>
    </location>
</feature>
<dbReference type="Pfam" id="PF13377">
    <property type="entry name" value="Peripla_BP_3"/>
    <property type="match status" value="1"/>
</dbReference>
<dbReference type="InterPro" id="IPR035965">
    <property type="entry name" value="PAS-like_dom_sf"/>
</dbReference>
<dbReference type="SMART" id="SM00052">
    <property type="entry name" value="EAL"/>
    <property type="match status" value="1"/>
</dbReference>
<dbReference type="CDD" id="cd01949">
    <property type="entry name" value="GGDEF"/>
    <property type="match status" value="1"/>
</dbReference>
<dbReference type="Gene3D" id="3.40.50.2300">
    <property type="match status" value="2"/>
</dbReference>
<comment type="caution">
    <text evidence="9">The sequence shown here is derived from an EMBL/GenBank/DDBJ whole genome shotgun (WGS) entry which is preliminary data.</text>
</comment>
<dbReference type="Gene3D" id="3.30.450.20">
    <property type="entry name" value="PAS domain"/>
    <property type="match status" value="1"/>
</dbReference>
<dbReference type="Gene3D" id="3.20.20.450">
    <property type="entry name" value="EAL domain"/>
    <property type="match status" value="1"/>
</dbReference>
<evidence type="ECO:0000259" key="5">
    <source>
        <dbReference type="PROSITE" id="PS50112"/>
    </source>
</evidence>
<dbReference type="CDD" id="cd00130">
    <property type="entry name" value="PAS"/>
    <property type="match status" value="1"/>
</dbReference>
<dbReference type="Proteomes" id="UP000293764">
    <property type="component" value="Unassembled WGS sequence"/>
</dbReference>
<dbReference type="Pfam" id="PF00563">
    <property type="entry name" value="EAL"/>
    <property type="match status" value="1"/>
</dbReference>
<evidence type="ECO:0000259" key="8">
    <source>
        <dbReference type="PROSITE" id="PS50887"/>
    </source>
</evidence>
<dbReference type="InterPro" id="IPR000160">
    <property type="entry name" value="GGDEF_dom"/>
</dbReference>
<feature type="domain" description="GGDEF" evidence="8">
    <location>
        <begin position="829"/>
        <end position="961"/>
    </location>
</feature>
<dbReference type="GO" id="GO:0003677">
    <property type="term" value="F:DNA binding"/>
    <property type="evidence" value="ECO:0007669"/>
    <property type="project" value="UniProtKB-KW"/>
</dbReference>
<dbReference type="SUPFAM" id="SSF53822">
    <property type="entry name" value="Periplasmic binding protein-like I"/>
    <property type="match status" value="1"/>
</dbReference>
<reference evidence="9 10" key="1">
    <citation type="submission" date="2019-01" db="EMBL/GenBank/DDBJ databases">
        <title>Novel species of Cellulomonas.</title>
        <authorList>
            <person name="Liu Q."/>
            <person name="Xin Y.-H."/>
        </authorList>
    </citation>
    <scope>NUCLEOTIDE SEQUENCE [LARGE SCALE GENOMIC DNA]</scope>
    <source>
        <strain evidence="9 10">HLT2-17</strain>
    </source>
</reference>
<keyword evidence="2" id="KW-0238">DNA-binding</keyword>
<dbReference type="SMART" id="SM00267">
    <property type="entry name" value="GGDEF"/>
    <property type="match status" value="1"/>
</dbReference>
<dbReference type="InterPro" id="IPR000014">
    <property type="entry name" value="PAS"/>
</dbReference>
<evidence type="ECO:0000259" key="7">
    <source>
        <dbReference type="PROSITE" id="PS50883"/>
    </source>
</evidence>
<dbReference type="Gene3D" id="3.30.70.270">
    <property type="match status" value="1"/>
</dbReference>
<dbReference type="PROSITE" id="PS50112">
    <property type="entry name" value="PAS"/>
    <property type="match status" value="1"/>
</dbReference>
<organism evidence="9 10">
    <name type="scientific">Pengzhenrongella frigida</name>
    <dbReference type="NCBI Taxonomy" id="1259133"/>
    <lineage>
        <taxon>Bacteria</taxon>
        <taxon>Bacillati</taxon>
        <taxon>Actinomycetota</taxon>
        <taxon>Actinomycetes</taxon>
        <taxon>Micrococcales</taxon>
        <taxon>Pengzhenrongella</taxon>
    </lineage>
</organism>
<dbReference type="InterPro" id="IPR029787">
    <property type="entry name" value="Nucleotide_cyclase"/>
</dbReference>
<dbReference type="EMBL" id="SDWW01000016">
    <property type="protein sequence ID" value="RYV51409.1"/>
    <property type="molecule type" value="Genomic_DNA"/>
</dbReference>
<dbReference type="Pfam" id="PF00990">
    <property type="entry name" value="GGDEF"/>
    <property type="match status" value="1"/>
</dbReference>
<dbReference type="Pfam" id="PF08447">
    <property type="entry name" value="PAS_3"/>
    <property type="match status" value="1"/>
</dbReference>
<dbReference type="CDD" id="cd06267">
    <property type="entry name" value="PBP1_LacI_sugar_binding-like"/>
    <property type="match status" value="1"/>
</dbReference>
<evidence type="ECO:0000256" key="3">
    <source>
        <dbReference type="ARBA" id="ARBA00023163"/>
    </source>
</evidence>
<dbReference type="SUPFAM" id="SSF55073">
    <property type="entry name" value="Nucleotide cyclase"/>
    <property type="match status" value="1"/>
</dbReference>
<dbReference type="NCBIfam" id="TIGR00229">
    <property type="entry name" value="sensory_box"/>
    <property type="match status" value="1"/>
</dbReference>
<keyword evidence="1" id="KW-0805">Transcription regulation</keyword>
<evidence type="ECO:0000256" key="4">
    <source>
        <dbReference type="SAM" id="MobiDB-lite"/>
    </source>
</evidence>
<dbReference type="SUPFAM" id="SSF141868">
    <property type="entry name" value="EAL domain-like"/>
    <property type="match status" value="1"/>
</dbReference>
<name>A0A4Q5N060_9MICO</name>
<dbReference type="SMART" id="SM00086">
    <property type="entry name" value="PAC"/>
    <property type="match status" value="1"/>
</dbReference>
<proteinExistence type="predicted"/>
<feature type="compositionally biased region" description="Basic and acidic residues" evidence="4">
    <location>
        <begin position="397"/>
        <end position="412"/>
    </location>
</feature>
<evidence type="ECO:0000256" key="2">
    <source>
        <dbReference type="ARBA" id="ARBA00023125"/>
    </source>
</evidence>
<dbReference type="PROSITE" id="PS50887">
    <property type="entry name" value="GGDEF"/>
    <property type="match status" value="1"/>
</dbReference>
<accession>A0A4Q5N060</accession>
<evidence type="ECO:0000313" key="10">
    <source>
        <dbReference type="Proteomes" id="UP000293764"/>
    </source>
</evidence>
<dbReference type="SMART" id="SM00091">
    <property type="entry name" value="PAS"/>
    <property type="match status" value="1"/>
</dbReference>
<dbReference type="OrthoDB" id="8864477at2"/>
<feature type="region of interest" description="Disordered" evidence="4">
    <location>
        <begin position="1"/>
        <end position="30"/>
    </location>
</feature>
<dbReference type="PROSITE" id="PS50883">
    <property type="entry name" value="EAL"/>
    <property type="match status" value="1"/>
</dbReference>
<sequence length="1235" mass="132734">MSRGSPRELAGAPRRRGSQKSGPRCASVPGRPMSLVFARFAPPSSAGRHREATSETRTSAALFHPLGALIFARASSIWTAAEQGGGAVPCARGRRTMIHRTTTILVLTPSTGGYYYGGVLAGITREAAAAGARLVLVQTLDPGARNDDVGELNEFSIPVAWSQVDGVVSITTAVRGAYLQRVRDAGIPVVLASTRLADFHAPAALPDNRGGTAAGVEHLISHGHTRIGFVGFLGNSDIVDRHDSFDRTLAAYHLEPGRLFEAPDNAEGGGEQAARDVIAAAERPTALMVACDRNAIGLMRELTFAGLRVPEDIAVVSFDNIDAAAFSSPTLSSVNQRFDEVGALATRLLLAQMRGEAVPVGAHTSQAGVVAMRGSCGCTAESGAHPAEPNGAAADNTHPDSADDRSPDASGDRRRAELLEVLGGAVLTGNPSLDAPRRAATLAMVLQAEHLRQLGDSATTVEIRSLEASLRSLSRRPDVLRRITGAVTEHLQHASRGAGAGTDRLTTALWQLQAGAFLWQAECSESALEEQYAVDAGLHDAGHSDPRALGWLAGTHVRAGVLAMWVGDPSAGRLRIAGTYDPAGLLPDLVGLATTAQQFPPEPLIDAGQPAERRVAIVVPVRTKERDWGLLAVVGDIDTYSARETYHHWATLLCAAFEEEGLQDSVRASEERYALVARATNDGLWEWDARTGSMYLSDRCAALLGLAPGPAGGLLARWTDVVHPDDLAQMQRGMHSVATGRQEATDTEYRVRTADGDYRWVQSRALGVKSAHGPVERVVGALADIHERRCLEDRLREFAMYDVLTGLPNRRLFLDRLTHALTRAHRSNTPFAVLFLDLDGFKVINDSLGHQMGDRVLRTIGARIERSLRDVDTGARFGGDEFAVLLHDVAPGDVLVIAQRVQAALVEVIDLDGHQVSVRASLGVATSAIDYTCAEDVLRDADTAMYHAKAVERGSVAFFDAEMHAKAVRQLLLHTELRHALDAEEFEVHYQPIVDLGTGRTDRFEALVRWRHPERGLVPPDEFLPLMAEVGLIVRLGHLIVDEVCRQLAAWGPAVANVAVNVSDREFWHKDLLSHVLRSLTRHGITADRLTLEITEGVIMRQPELALTLMGNLHDAGLHLHIDDFGTGYSSLEMLHRFPVDAFKIDRSFIRALEPGERTANLVSAIVAMGNALGLAVVAEGIETAEQLAFLKGIGCVTGQGFLFMPAVVGTHAPRLLGRDLGSESTRSGEPQPVP</sequence>
<feature type="domain" description="PAS" evidence="5">
    <location>
        <begin position="669"/>
        <end position="741"/>
    </location>
</feature>
<dbReference type="InterPro" id="IPR001633">
    <property type="entry name" value="EAL_dom"/>
</dbReference>
<gene>
    <name evidence="9" type="ORF">EUA98_08200</name>
</gene>
<evidence type="ECO:0000313" key="9">
    <source>
        <dbReference type="EMBL" id="RYV51409.1"/>
    </source>
</evidence>
<dbReference type="PANTHER" id="PTHR44757:SF2">
    <property type="entry name" value="BIOFILM ARCHITECTURE MAINTENANCE PROTEIN MBAA"/>
    <property type="match status" value="1"/>
</dbReference>
<dbReference type="CDD" id="cd01948">
    <property type="entry name" value="EAL"/>
    <property type="match status" value="1"/>
</dbReference>
<dbReference type="SUPFAM" id="SSF55785">
    <property type="entry name" value="PYP-like sensor domain (PAS domain)"/>
    <property type="match status" value="1"/>
</dbReference>
<dbReference type="InterPro" id="IPR046335">
    <property type="entry name" value="LacI/GalR-like_sensor"/>
</dbReference>
<dbReference type="InterPro" id="IPR035919">
    <property type="entry name" value="EAL_sf"/>
</dbReference>